<name>A0A238KLJ7_9RHOB</name>
<dbReference type="InterPro" id="IPR012292">
    <property type="entry name" value="Globin/Proto"/>
</dbReference>
<protein>
    <recommendedName>
        <fullName evidence="3">Globin</fullName>
    </recommendedName>
</protein>
<organism evidence="1 2">
    <name type="scientific">Pelagimonas varians</name>
    <dbReference type="NCBI Taxonomy" id="696760"/>
    <lineage>
        <taxon>Bacteria</taxon>
        <taxon>Pseudomonadati</taxon>
        <taxon>Pseudomonadota</taxon>
        <taxon>Alphaproteobacteria</taxon>
        <taxon>Rhodobacterales</taxon>
        <taxon>Roseobacteraceae</taxon>
        <taxon>Pelagimonas</taxon>
    </lineage>
</organism>
<gene>
    <name evidence="1" type="ORF">PEV8663_02721</name>
</gene>
<sequence>MPTFDPSYMLDHLPKIFSTKGKFRDAFYGKLLERTPELAVHFERYPIAKTDMLERFLFNLMRSTAGGKPISDLAQAFAASHAKFDLKERHYVACHEALIFAFQDVAQGQTNLPSDAELNFHMFLEIVFHELRKAGRPG</sequence>
<keyword evidence="2" id="KW-1185">Reference proteome</keyword>
<evidence type="ECO:0008006" key="3">
    <source>
        <dbReference type="Google" id="ProtNLM"/>
    </source>
</evidence>
<dbReference type="EMBL" id="FXYH01000009">
    <property type="protein sequence ID" value="SMX43633.1"/>
    <property type="molecule type" value="Genomic_DNA"/>
</dbReference>
<evidence type="ECO:0000313" key="2">
    <source>
        <dbReference type="Proteomes" id="UP000220836"/>
    </source>
</evidence>
<dbReference type="RefSeq" id="WP_097805194.1">
    <property type="nucleotide sequence ID" value="NZ_FXYH01000009.1"/>
</dbReference>
<dbReference type="Proteomes" id="UP000220836">
    <property type="component" value="Unassembled WGS sequence"/>
</dbReference>
<proteinExistence type="predicted"/>
<dbReference type="AlphaFoldDB" id="A0A238KLJ7"/>
<evidence type="ECO:0000313" key="1">
    <source>
        <dbReference type="EMBL" id="SMX43633.1"/>
    </source>
</evidence>
<dbReference type="Gene3D" id="1.10.490.10">
    <property type="entry name" value="Globins"/>
    <property type="match status" value="1"/>
</dbReference>
<dbReference type="SUPFAM" id="SSF46458">
    <property type="entry name" value="Globin-like"/>
    <property type="match status" value="1"/>
</dbReference>
<accession>A0A238KLJ7</accession>
<reference evidence="1 2" key="1">
    <citation type="submission" date="2017-05" db="EMBL/GenBank/DDBJ databases">
        <authorList>
            <person name="Song R."/>
            <person name="Chenine A.L."/>
            <person name="Ruprecht R.M."/>
        </authorList>
    </citation>
    <scope>NUCLEOTIDE SEQUENCE [LARGE SCALE GENOMIC DNA]</scope>
    <source>
        <strain evidence="1 2">CECT 8663</strain>
    </source>
</reference>
<dbReference type="GO" id="GO:0019825">
    <property type="term" value="F:oxygen binding"/>
    <property type="evidence" value="ECO:0007669"/>
    <property type="project" value="InterPro"/>
</dbReference>
<dbReference type="OrthoDB" id="3213438at2"/>
<dbReference type="GO" id="GO:0020037">
    <property type="term" value="F:heme binding"/>
    <property type="evidence" value="ECO:0007669"/>
    <property type="project" value="InterPro"/>
</dbReference>
<dbReference type="InterPro" id="IPR009050">
    <property type="entry name" value="Globin-like_sf"/>
</dbReference>